<dbReference type="EMBL" id="CAJZBQ010000034">
    <property type="protein sequence ID" value="CAG9323475.1"/>
    <property type="molecule type" value="Genomic_DNA"/>
</dbReference>
<dbReference type="GO" id="GO:0005524">
    <property type="term" value="F:ATP binding"/>
    <property type="evidence" value="ECO:0007669"/>
    <property type="project" value="UniProtKB-UniRule"/>
</dbReference>
<dbReference type="SMART" id="SM00129">
    <property type="entry name" value="KISc"/>
    <property type="match status" value="1"/>
</dbReference>
<dbReference type="InterPro" id="IPR036961">
    <property type="entry name" value="Kinesin_motor_dom_sf"/>
</dbReference>
<dbReference type="Gene3D" id="3.40.850.10">
    <property type="entry name" value="Kinesin motor domain"/>
    <property type="match status" value="1"/>
</dbReference>
<dbReference type="SUPFAM" id="SSF52540">
    <property type="entry name" value="P-loop containing nucleoside triphosphate hydrolases"/>
    <property type="match status" value="1"/>
</dbReference>
<keyword evidence="2 7" id="KW-0493">Microtubule</keyword>
<dbReference type="GO" id="GO:0003777">
    <property type="term" value="F:microtubule motor activity"/>
    <property type="evidence" value="ECO:0007669"/>
    <property type="project" value="InterPro"/>
</dbReference>
<evidence type="ECO:0000256" key="1">
    <source>
        <dbReference type="ARBA" id="ARBA00010899"/>
    </source>
</evidence>
<evidence type="ECO:0000259" key="9">
    <source>
        <dbReference type="PROSITE" id="PS50067"/>
    </source>
</evidence>
<dbReference type="PROSITE" id="PS50067">
    <property type="entry name" value="KINESIN_MOTOR_2"/>
    <property type="match status" value="1"/>
</dbReference>
<dbReference type="AlphaFoldDB" id="A0AAU9JH86"/>
<evidence type="ECO:0000256" key="3">
    <source>
        <dbReference type="ARBA" id="ARBA00022741"/>
    </source>
</evidence>
<proteinExistence type="inferred from homology"/>
<dbReference type="GO" id="GO:0005874">
    <property type="term" value="C:microtubule"/>
    <property type="evidence" value="ECO:0007669"/>
    <property type="project" value="UniProtKB-KW"/>
</dbReference>
<evidence type="ECO:0000256" key="5">
    <source>
        <dbReference type="ARBA" id="ARBA00023175"/>
    </source>
</evidence>
<keyword evidence="4 6" id="KW-0067">ATP-binding</keyword>
<accession>A0AAU9JH86</accession>
<evidence type="ECO:0000256" key="8">
    <source>
        <dbReference type="SAM" id="Coils"/>
    </source>
</evidence>
<dbReference type="PRINTS" id="PR00380">
    <property type="entry name" value="KINESINHEAVY"/>
</dbReference>
<dbReference type="InterPro" id="IPR019821">
    <property type="entry name" value="Kinesin_motor_CS"/>
</dbReference>
<organism evidence="10 11">
    <name type="scientific">Blepharisma stoltei</name>
    <dbReference type="NCBI Taxonomy" id="1481888"/>
    <lineage>
        <taxon>Eukaryota</taxon>
        <taxon>Sar</taxon>
        <taxon>Alveolata</taxon>
        <taxon>Ciliophora</taxon>
        <taxon>Postciliodesmatophora</taxon>
        <taxon>Heterotrichea</taxon>
        <taxon>Heterotrichida</taxon>
        <taxon>Blepharismidae</taxon>
        <taxon>Blepharisma</taxon>
    </lineage>
</organism>
<evidence type="ECO:0000256" key="4">
    <source>
        <dbReference type="ARBA" id="ARBA00022840"/>
    </source>
</evidence>
<dbReference type="GO" id="GO:0008017">
    <property type="term" value="F:microtubule binding"/>
    <property type="evidence" value="ECO:0007669"/>
    <property type="project" value="InterPro"/>
</dbReference>
<evidence type="ECO:0000313" key="11">
    <source>
        <dbReference type="Proteomes" id="UP001162131"/>
    </source>
</evidence>
<reference evidence="10" key="1">
    <citation type="submission" date="2021-09" db="EMBL/GenBank/DDBJ databases">
        <authorList>
            <consortium name="AG Swart"/>
            <person name="Singh M."/>
            <person name="Singh A."/>
            <person name="Seah K."/>
            <person name="Emmerich C."/>
        </authorList>
    </citation>
    <scope>NUCLEOTIDE SEQUENCE</scope>
    <source>
        <strain evidence="10">ATCC30299</strain>
    </source>
</reference>
<evidence type="ECO:0000313" key="10">
    <source>
        <dbReference type="EMBL" id="CAG9323475.1"/>
    </source>
</evidence>
<comment type="similarity">
    <text evidence="1">Belongs to the TRAFAC class myosin-kinesin ATPase superfamily. Kinesin family. KIN-14 subfamily.</text>
</comment>
<dbReference type="Proteomes" id="UP001162131">
    <property type="component" value="Unassembled WGS sequence"/>
</dbReference>
<dbReference type="Pfam" id="PF00225">
    <property type="entry name" value="Kinesin"/>
    <property type="match status" value="1"/>
</dbReference>
<dbReference type="PANTHER" id="PTHR47972:SF45">
    <property type="entry name" value="PROTEIN CLARET SEGREGATIONAL"/>
    <property type="match status" value="1"/>
</dbReference>
<protein>
    <recommendedName>
        <fullName evidence="7">Kinesin-like protein</fullName>
    </recommendedName>
</protein>
<evidence type="ECO:0000256" key="6">
    <source>
        <dbReference type="PROSITE-ProRule" id="PRU00283"/>
    </source>
</evidence>
<keyword evidence="8" id="KW-0175">Coiled coil</keyword>
<dbReference type="InterPro" id="IPR027640">
    <property type="entry name" value="Kinesin-like_fam"/>
</dbReference>
<dbReference type="GO" id="GO:0007018">
    <property type="term" value="P:microtubule-based movement"/>
    <property type="evidence" value="ECO:0007669"/>
    <property type="project" value="InterPro"/>
</dbReference>
<gene>
    <name evidence="10" type="ORF">BSTOLATCC_MIC34125</name>
</gene>
<dbReference type="PANTHER" id="PTHR47972">
    <property type="entry name" value="KINESIN-LIKE PROTEIN KLP-3"/>
    <property type="match status" value="1"/>
</dbReference>
<dbReference type="PROSITE" id="PS00411">
    <property type="entry name" value="KINESIN_MOTOR_1"/>
    <property type="match status" value="1"/>
</dbReference>
<keyword evidence="11" id="KW-1185">Reference proteome</keyword>
<feature type="coiled-coil region" evidence="8">
    <location>
        <begin position="162"/>
        <end position="217"/>
    </location>
</feature>
<keyword evidence="5 6" id="KW-0505">Motor protein</keyword>
<feature type="coiled-coil region" evidence="8">
    <location>
        <begin position="95"/>
        <end position="122"/>
    </location>
</feature>
<comment type="caution">
    <text evidence="10">The sequence shown here is derived from an EMBL/GenBank/DDBJ whole genome shotgun (WGS) entry which is preliminary data.</text>
</comment>
<keyword evidence="3 6" id="KW-0547">Nucleotide-binding</keyword>
<evidence type="ECO:0000256" key="7">
    <source>
        <dbReference type="RuleBase" id="RU000394"/>
    </source>
</evidence>
<feature type="binding site" evidence="6">
    <location>
        <begin position="315"/>
        <end position="322"/>
    </location>
    <ligand>
        <name>ATP</name>
        <dbReference type="ChEBI" id="CHEBI:30616"/>
    </ligand>
</feature>
<name>A0AAU9JH86_9CILI</name>
<evidence type="ECO:0000256" key="2">
    <source>
        <dbReference type="ARBA" id="ARBA00022701"/>
    </source>
</evidence>
<dbReference type="InterPro" id="IPR001752">
    <property type="entry name" value="Kinesin_motor_dom"/>
</dbReference>
<feature type="domain" description="Kinesin motor" evidence="9">
    <location>
        <begin position="238"/>
        <end position="551"/>
    </location>
</feature>
<sequence length="559" mass="64101">MSQTPKPELIVIPNRLQPSIKGQTLNQTPGIYFSEKPKKILGSYKKAALLMKVQGTELLKEEYEIFFKYLENFKNIQSKFLERREAQIQSKISSLQNLNTDIELESTKIKEIEIELEKTRNNKLARIFELKGKIAQEKNQLEFLRPKREALEKLSIEKSIDLQNIREIKQAAQAKLQNSIAERDKIKSLVLSQQEEIENLEIIKQSYAEEIDNLQRQRLQDYAEIKVLHNRLQELKGNIRVFCKIRPLLENEMEEPANIEIDRKLITIHKPDKANSFRFDRVFGPQVTIDELFGEISQLVQSALDGYKVCIFAYGQTGSGKTYTMEGPKDFMGISQGKGIIQKSVEQLFQSSEKLKLLGWNFNFQVSIIEIYNEQILDLLENSKKMTAFSVSMINPVYIDIYSYEDLYPLLTKARKQRSEAQTSCNAHSSRSHCLFQLKINGRKGIEEINGTLNLIDLAGSEKLKNSNAEGDRLEETKNINRSLSALRDVIQALVEKRGYIPFRNSKLTTILQNSLGGDGKTLMFVNISPLAINLQETIYSLLFAQKVNICSLPHQGIN</sequence>
<dbReference type="InterPro" id="IPR027417">
    <property type="entry name" value="P-loop_NTPase"/>
</dbReference>